<name>A0A8X6H7I5_TRICU</name>
<reference evidence="1" key="1">
    <citation type="submission" date="2020-07" db="EMBL/GenBank/DDBJ databases">
        <title>Multicomponent nature underlies the extraordinary mechanical properties of spider dragline silk.</title>
        <authorList>
            <person name="Kono N."/>
            <person name="Nakamura H."/>
            <person name="Mori M."/>
            <person name="Yoshida Y."/>
            <person name="Ohtoshi R."/>
            <person name="Malay A.D."/>
            <person name="Moran D.A.P."/>
            <person name="Tomita M."/>
            <person name="Numata K."/>
            <person name="Arakawa K."/>
        </authorList>
    </citation>
    <scope>NUCLEOTIDE SEQUENCE</scope>
</reference>
<dbReference type="AlphaFoldDB" id="A0A8X6H7I5"/>
<dbReference type="Proteomes" id="UP000887116">
    <property type="component" value="Unassembled WGS sequence"/>
</dbReference>
<sequence>MQQTCQDATMVFKCIFFKYKPTCTLHSVSSTLATFSWQYVRQKAVLEQFRVLWASTSNAQLFLSVDTPWAIMLQYVDDSKNSELVVKRANGTRWCARADATMALSKGDSSFQKALHVLAEEMTQNYCWR</sequence>
<organism evidence="1 2">
    <name type="scientific">Trichonephila clavata</name>
    <name type="common">Joro spider</name>
    <name type="synonym">Nephila clavata</name>
    <dbReference type="NCBI Taxonomy" id="2740835"/>
    <lineage>
        <taxon>Eukaryota</taxon>
        <taxon>Metazoa</taxon>
        <taxon>Ecdysozoa</taxon>
        <taxon>Arthropoda</taxon>
        <taxon>Chelicerata</taxon>
        <taxon>Arachnida</taxon>
        <taxon>Araneae</taxon>
        <taxon>Araneomorphae</taxon>
        <taxon>Entelegynae</taxon>
        <taxon>Araneoidea</taxon>
        <taxon>Nephilidae</taxon>
        <taxon>Trichonephila</taxon>
    </lineage>
</organism>
<proteinExistence type="predicted"/>
<accession>A0A8X6H7I5</accession>
<protein>
    <submittedName>
        <fullName evidence="1">Uncharacterized protein</fullName>
    </submittedName>
</protein>
<comment type="caution">
    <text evidence="1">The sequence shown here is derived from an EMBL/GenBank/DDBJ whole genome shotgun (WGS) entry which is preliminary data.</text>
</comment>
<keyword evidence="2" id="KW-1185">Reference proteome</keyword>
<dbReference type="EMBL" id="BMAO01012413">
    <property type="protein sequence ID" value="GFQ81264.1"/>
    <property type="molecule type" value="Genomic_DNA"/>
</dbReference>
<evidence type="ECO:0000313" key="2">
    <source>
        <dbReference type="Proteomes" id="UP000887116"/>
    </source>
</evidence>
<gene>
    <name evidence="1" type="ORF">TNCT_97171</name>
</gene>
<evidence type="ECO:0000313" key="1">
    <source>
        <dbReference type="EMBL" id="GFQ81264.1"/>
    </source>
</evidence>